<gene>
    <name evidence="1" type="ORF">GCM10010919_13420</name>
</gene>
<proteinExistence type="predicted"/>
<protein>
    <recommendedName>
        <fullName evidence="3">Fe-S protein</fullName>
    </recommendedName>
</protein>
<comment type="caution">
    <text evidence="1">The sequence shown here is derived from an EMBL/GenBank/DDBJ whole genome shotgun (WGS) entry which is preliminary data.</text>
</comment>
<dbReference type="Pfam" id="PF06945">
    <property type="entry name" value="DUF1289"/>
    <property type="match status" value="1"/>
</dbReference>
<dbReference type="PANTHER" id="PTHR35175">
    <property type="entry name" value="DUF1289 DOMAIN-CONTAINING PROTEIN"/>
    <property type="match status" value="1"/>
</dbReference>
<organism evidence="1 2">
    <name type="scientific">Alishewanella longhuensis</name>
    <dbReference type="NCBI Taxonomy" id="1091037"/>
    <lineage>
        <taxon>Bacteria</taxon>
        <taxon>Pseudomonadati</taxon>
        <taxon>Pseudomonadota</taxon>
        <taxon>Gammaproteobacteria</taxon>
        <taxon>Alteromonadales</taxon>
        <taxon>Alteromonadaceae</taxon>
        <taxon>Alishewanella</taxon>
    </lineage>
</organism>
<reference evidence="2" key="1">
    <citation type="journal article" date="2019" name="Int. J. Syst. Evol. Microbiol.">
        <title>The Global Catalogue of Microorganisms (GCM) 10K type strain sequencing project: providing services to taxonomists for standard genome sequencing and annotation.</title>
        <authorList>
            <consortium name="The Broad Institute Genomics Platform"/>
            <consortium name="The Broad Institute Genome Sequencing Center for Infectious Disease"/>
            <person name="Wu L."/>
            <person name="Ma J."/>
        </authorList>
    </citation>
    <scope>NUCLEOTIDE SEQUENCE [LARGE SCALE GENOMIC DNA]</scope>
    <source>
        <strain evidence="2">CGMCC 1.7003</strain>
    </source>
</reference>
<evidence type="ECO:0000313" key="2">
    <source>
        <dbReference type="Proteomes" id="UP000659697"/>
    </source>
</evidence>
<evidence type="ECO:0000313" key="1">
    <source>
        <dbReference type="EMBL" id="GHG65805.1"/>
    </source>
</evidence>
<accession>A0ABQ3KWF5</accession>
<dbReference type="Proteomes" id="UP000659697">
    <property type="component" value="Unassembled WGS sequence"/>
</dbReference>
<dbReference type="PANTHER" id="PTHR35175:SF2">
    <property type="entry name" value="DUF1289 DOMAIN-CONTAINING PROTEIN"/>
    <property type="match status" value="1"/>
</dbReference>
<name>A0ABQ3KWF5_9ALTE</name>
<evidence type="ECO:0008006" key="3">
    <source>
        <dbReference type="Google" id="ProtNLM"/>
    </source>
</evidence>
<sequence length="67" mass="7811">MSQSPCIRNCCLDQHDCCLGCGRLLTEITEWHQASPLRQQQIIVLAQQRRAARQQQDAMRLWEDLSE</sequence>
<keyword evidence="2" id="KW-1185">Reference proteome</keyword>
<dbReference type="EMBL" id="BNAO01000002">
    <property type="protein sequence ID" value="GHG65805.1"/>
    <property type="molecule type" value="Genomic_DNA"/>
</dbReference>
<dbReference type="RefSeq" id="WP_189431527.1">
    <property type="nucleotide sequence ID" value="NZ_BNAO01000002.1"/>
</dbReference>
<dbReference type="InterPro" id="IPR010710">
    <property type="entry name" value="DUF1289"/>
</dbReference>